<dbReference type="Pfam" id="PF01850">
    <property type="entry name" value="PIN"/>
    <property type="match status" value="1"/>
</dbReference>
<keyword evidence="5" id="KW-0460">Magnesium</keyword>
<dbReference type="InterPro" id="IPR022907">
    <property type="entry name" value="VapC_family"/>
</dbReference>
<evidence type="ECO:0000256" key="3">
    <source>
        <dbReference type="ARBA" id="ARBA00022723"/>
    </source>
</evidence>
<dbReference type="GO" id="GO:0016788">
    <property type="term" value="F:hydrolase activity, acting on ester bonds"/>
    <property type="evidence" value="ECO:0007669"/>
    <property type="project" value="InterPro"/>
</dbReference>
<dbReference type="SUPFAM" id="SSF88723">
    <property type="entry name" value="PIN domain-like"/>
    <property type="match status" value="1"/>
</dbReference>
<dbReference type="GO" id="GO:0045926">
    <property type="term" value="P:negative regulation of growth"/>
    <property type="evidence" value="ECO:0007669"/>
    <property type="project" value="UniProtKB-ARBA"/>
</dbReference>
<feature type="binding site" evidence="5">
    <location>
        <position position="5"/>
    </location>
    <ligand>
        <name>Mg(2+)</name>
        <dbReference type="ChEBI" id="CHEBI:18420"/>
    </ligand>
</feature>
<feature type="binding site" evidence="5">
    <location>
        <position position="108"/>
    </location>
    <ligand>
        <name>Mg(2+)</name>
        <dbReference type="ChEBI" id="CHEBI:18420"/>
    </ligand>
</feature>
<keyword evidence="5" id="KW-0800">Toxin</keyword>
<keyword evidence="3 5" id="KW-0479">Metal-binding</keyword>
<evidence type="ECO:0000313" key="7">
    <source>
        <dbReference type="EMBL" id="MXY92679.1"/>
    </source>
</evidence>
<proteinExistence type="inferred from homology"/>
<dbReference type="GO" id="GO:0090729">
    <property type="term" value="F:toxin activity"/>
    <property type="evidence" value="ECO:0007669"/>
    <property type="project" value="UniProtKB-KW"/>
</dbReference>
<accession>A0A6B0YRN6</accession>
<evidence type="ECO:0000256" key="5">
    <source>
        <dbReference type="HAMAP-Rule" id="MF_00265"/>
    </source>
</evidence>
<dbReference type="GO" id="GO:0004540">
    <property type="term" value="F:RNA nuclease activity"/>
    <property type="evidence" value="ECO:0007669"/>
    <property type="project" value="InterPro"/>
</dbReference>
<feature type="domain" description="PIN" evidence="6">
    <location>
        <begin position="2"/>
        <end position="134"/>
    </location>
</feature>
<dbReference type="Gene3D" id="3.40.50.1010">
    <property type="entry name" value="5'-nuclease"/>
    <property type="match status" value="1"/>
</dbReference>
<comment type="cofactor">
    <cofactor evidence="5">
        <name>Mg(2+)</name>
        <dbReference type="ChEBI" id="CHEBI:18420"/>
    </cofactor>
</comment>
<protein>
    <recommendedName>
        <fullName evidence="5">Ribonuclease VapC</fullName>
        <shortName evidence="5">RNase VapC</shortName>
        <ecNumber evidence="5">3.1.-.-</ecNumber>
    </recommendedName>
    <alternativeName>
        <fullName evidence="5">Toxin VapC</fullName>
    </alternativeName>
</protein>
<comment type="function">
    <text evidence="5">Toxic component of a toxin-antitoxin (TA) system. An RNase.</text>
</comment>
<name>A0A6B0YRN6_9CHLR</name>
<evidence type="ECO:0000259" key="6">
    <source>
        <dbReference type="Pfam" id="PF01850"/>
    </source>
</evidence>
<dbReference type="EMBL" id="VXRG01000039">
    <property type="protein sequence ID" value="MXY92679.1"/>
    <property type="molecule type" value="Genomic_DNA"/>
</dbReference>
<dbReference type="NCBIfam" id="TIGR00028">
    <property type="entry name" value="Mtu_PIN_fam"/>
    <property type="match status" value="1"/>
</dbReference>
<dbReference type="EC" id="3.1.-.-" evidence="5"/>
<reference evidence="7" key="1">
    <citation type="submission" date="2019-09" db="EMBL/GenBank/DDBJ databases">
        <title>Characterisation of the sponge microbiome using genome-centric metagenomics.</title>
        <authorList>
            <person name="Engelberts J.P."/>
            <person name="Robbins S.J."/>
            <person name="De Goeij J.M."/>
            <person name="Aranda M."/>
            <person name="Bell S.C."/>
            <person name="Webster N.S."/>
        </authorList>
    </citation>
    <scope>NUCLEOTIDE SEQUENCE</scope>
    <source>
        <strain evidence="7">SB0664_bin_27</strain>
    </source>
</reference>
<comment type="similarity">
    <text evidence="5">Belongs to the PINc/VapC protein family.</text>
</comment>
<evidence type="ECO:0000256" key="4">
    <source>
        <dbReference type="ARBA" id="ARBA00022801"/>
    </source>
</evidence>
<dbReference type="InterPro" id="IPR029060">
    <property type="entry name" value="PIN-like_dom_sf"/>
</dbReference>
<dbReference type="AlphaFoldDB" id="A0A6B0YRN6"/>
<dbReference type="HAMAP" id="MF_00265">
    <property type="entry name" value="VapC_Nob1"/>
    <property type="match status" value="1"/>
</dbReference>
<comment type="caution">
    <text evidence="7">The sequence shown here is derived from an EMBL/GenBank/DDBJ whole genome shotgun (WGS) entry which is preliminary data.</text>
</comment>
<keyword evidence="2 5" id="KW-0540">Nuclease</keyword>
<keyword evidence="1 5" id="KW-1277">Toxin-antitoxin system</keyword>
<dbReference type="InterPro" id="IPR006226">
    <property type="entry name" value="Mtu_PIN"/>
</dbReference>
<organism evidence="7">
    <name type="scientific">Caldilineaceae bacterium SB0664_bin_27</name>
    <dbReference type="NCBI Taxonomy" id="2605260"/>
    <lineage>
        <taxon>Bacteria</taxon>
        <taxon>Bacillati</taxon>
        <taxon>Chloroflexota</taxon>
        <taxon>Caldilineae</taxon>
        <taxon>Caldilineales</taxon>
        <taxon>Caldilineaceae</taxon>
    </lineage>
</organism>
<keyword evidence="4 5" id="KW-0378">Hydrolase</keyword>
<dbReference type="InterPro" id="IPR002716">
    <property type="entry name" value="PIN_dom"/>
</dbReference>
<sequence>MIVPDVNLLVFAHHKQSPYHEAASLWLEGLINGTESVGIPWSVSIAFVRLMANPRVLATPISPSAALGRVKSWFQHTHIQPLDPGAEHLTHLQNILDAVGRSANLVPDAHIAALAIEHRAVLHSHDSDFGRIPGLQWYNPL</sequence>
<dbReference type="GO" id="GO:0000287">
    <property type="term" value="F:magnesium ion binding"/>
    <property type="evidence" value="ECO:0007669"/>
    <property type="project" value="UniProtKB-UniRule"/>
</dbReference>
<gene>
    <name evidence="5" type="primary">vapC</name>
    <name evidence="7" type="ORF">F4Y42_04430</name>
</gene>
<evidence type="ECO:0000256" key="2">
    <source>
        <dbReference type="ARBA" id="ARBA00022722"/>
    </source>
</evidence>
<evidence type="ECO:0000256" key="1">
    <source>
        <dbReference type="ARBA" id="ARBA00022649"/>
    </source>
</evidence>